<dbReference type="VEuPathDB" id="VectorBase:PPAI009939"/>
<sequence>MRSTYFLCLAVIFLFVGEVPAHYGVDYEEPLHQYEDPYKVTSKHDYYLYNADVPDPVKPAQREKLDYNSLTGTGYSVVFSHGVEDQTEVKSPDQELSKDDFVKKMEQYYPSNPKEYHHYKDYKK</sequence>
<protein>
    <submittedName>
        <fullName evidence="1">Uncharacterized protein</fullName>
    </submittedName>
</protein>
<evidence type="ECO:0000313" key="2">
    <source>
        <dbReference type="Proteomes" id="UP000092462"/>
    </source>
</evidence>
<reference evidence="1" key="1">
    <citation type="submission" date="2022-08" db="UniProtKB">
        <authorList>
            <consortium name="EnsemblMetazoa"/>
        </authorList>
    </citation>
    <scope>IDENTIFICATION</scope>
    <source>
        <strain evidence="1">Israel</strain>
    </source>
</reference>
<proteinExistence type="predicted"/>
<accession>A0A1B0DN94</accession>
<dbReference type="AlphaFoldDB" id="A0A1B0DN94"/>
<dbReference type="EMBL" id="AJVK01007447">
    <property type="status" value="NOT_ANNOTATED_CDS"/>
    <property type="molecule type" value="Genomic_DNA"/>
</dbReference>
<dbReference type="EnsemblMetazoa" id="PPAI009939-RA">
    <property type="protein sequence ID" value="PPAI009939-PA"/>
    <property type="gene ID" value="PPAI009939"/>
</dbReference>
<organism evidence="1 2">
    <name type="scientific">Phlebotomus papatasi</name>
    <name type="common">Sandfly</name>
    <dbReference type="NCBI Taxonomy" id="29031"/>
    <lineage>
        <taxon>Eukaryota</taxon>
        <taxon>Metazoa</taxon>
        <taxon>Ecdysozoa</taxon>
        <taxon>Arthropoda</taxon>
        <taxon>Hexapoda</taxon>
        <taxon>Insecta</taxon>
        <taxon>Pterygota</taxon>
        <taxon>Neoptera</taxon>
        <taxon>Endopterygota</taxon>
        <taxon>Diptera</taxon>
        <taxon>Nematocera</taxon>
        <taxon>Psychodoidea</taxon>
        <taxon>Psychodidae</taxon>
        <taxon>Phlebotomus</taxon>
        <taxon>Phlebotomus</taxon>
    </lineage>
</organism>
<evidence type="ECO:0000313" key="1">
    <source>
        <dbReference type="EnsemblMetazoa" id="PPAI009939-PA"/>
    </source>
</evidence>
<keyword evidence="2" id="KW-1185">Reference proteome</keyword>
<dbReference type="Proteomes" id="UP000092462">
    <property type="component" value="Unassembled WGS sequence"/>
</dbReference>
<name>A0A1B0DN94_PHLPP</name>